<accession>A0ACB7YFE5</accession>
<organism evidence="1 2">
    <name type="scientific">Vaccinium darrowii</name>
    <dbReference type="NCBI Taxonomy" id="229202"/>
    <lineage>
        <taxon>Eukaryota</taxon>
        <taxon>Viridiplantae</taxon>
        <taxon>Streptophyta</taxon>
        <taxon>Embryophyta</taxon>
        <taxon>Tracheophyta</taxon>
        <taxon>Spermatophyta</taxon>
        <taxon>Magnoliopsida</taxon>
        <taxon>eudicotyledons</taxon>
        <taxon>Gunneridae</taxon>
        <taxon>Pentapetalae</taxon>
        <taxon>asterids</taxon>
        <taxon>Ericales</taxon>
        <taxon>Ericaceae</taxon>
        <taxon>Vaccinioideae</taxon>
        <taxon>Vaccinieae</taxon>
        <taxon>Vaccinium</taxon>
    </lineage>
</organism>
<sequence>MAPPRILLCGDVLGRLNQLFKRVSSVNKSAGPFDALLCVGQFFPDSSDLLEEFTDYIEGRSDIPLPTYFTGDFGAGAIKVLSAATKDPANRGFKMEGLRIRENLFWLKGGGKFTLHGLSVAYLSGRHSTSSQQFGTYSQDDVDALRALAEEPGIVDLFLTNEWPNGVTNGAVTSDLPLEVFDSYGSSSTVSELVAEIKPRYHVAATKGVFYAREPYANVEAVHVTRFLGLAPVGNKDKQKFLHAISPTPASIMSASEISMKTTNTTLFPFSSSEKAANTTGGAAKRSSDTASDSQYWRYDTSQKRQKHGDGDGNRLCFKFLSTGSCDRGEKCHFQHDEGAREQCLRGVCFDFLNKGKCERGPDCNFKHSLQEEDNGFTSRRARSGNANSERSRDCWFCLSSPSLESHLITSIGEHYYCALAKGPLVEDHVLVIPIEHIPTTLASPPECETELIGFQDSLKRYFKNQGKEAVLFELFFKRGSHANLQAVPIPSSRVSAIQDIFNLAAQKSGFKFMVMKNDDGSEGRTMLKKQYDGKCSLFYVELPGGTILYHSVGENEKFPIQFGREVLAGLLNKADRADWRNCKLSKEEEEKMDNSILHGWNGANLDDISMQSHLSHHKLPSVVYLSESDIIKRWPSHVLEPWFLSLDVPYSKEENLGPYSRRTAFPIFGERKGVSPPSISGVEREVVAAAAAVGSSESEREDQKVERVRDCGAAVTAGSWSWERRSEGRGSRSRLRRQGVGRGGVLCRVMAISAYSFHQINPDEEVTLAYDWRSCICIEHQIALVQATSFVIVAVRFDNVAADFYTVTAGIGILAANSASVAANLDSLATNSAAVAAIFPVLEV</sequence>
<protein>
    <submittedName>
        <fullName evidence="1">Uncharacterized protein</fullName>
    </submittedName>
</protein>
<name>A0ACB7YFE5_9ERIC</name>
<evidence type="ECO:0000313" key="1">
    <source>
        <dbReference type="EMBL" id="KAH7852151.1"/>
    </source>
</evidence>
<proteinExistence type="predicted"/>
<keyword evidence="2" id="KW-1185">Reference proteome</keyword>
<reference evidence="1 2" key="1">
    <citation type="journal article" date="2021" name="Hortic Res">
        <title>High-quality reference genome and annotation aids understanding of berry development for evergreen blueberry (Vaccinium darrowii).</title>
        <authorList>
            <person name="Yu J."/>
            <person name="Hulse-Kemp A.M."/>
            <person name="Babiker E."/>
            <person name="Staton M."/>
        </authorList>
    </citation>
    <scope>NUCLEOTIDE SEQUENCE [LARGE SCALE GENOMIC DNA]</scope>
    <source>
        <strain evidence="2">cv. NJ 8807/NJ 8810</strain>
        <tissue evidence="1">Young leaf</tissue>
    </source>
</reference>
<dbReference type="EMBL" id="CM037158">
    <property type="protein sequence ID" value="KAH7852151.1"/>
    <property type="molecule type" value="Genomic_DNA"/>
</dbReference>
<dbReference type="Proteomes" id="UP000828048">
    <property type="component" value="Chromosome 8"/>
</dbReference>
<comment type="caution">
    <text evidence="1">The sequence shown here is derived from an EMBL/GenBank/DDBJ whole genome shotgun (WGS) entry which is preliminary data.</text>
</comment>
<gene>
    <name evidence="1" type="ORF">Vadar_021171</name>
</gene>
<evidence type="ECO:0000313" key="2">
    <source>
        <dbReference type="Proteomes" id="UP000828048"/>
    </source>
</evidence>